<name>A0A380ZCB1_BARDO</name>
<protein>
    <submittedName>
        <fullName evidence="2">Uncharacterized protein</fullName>
    </submittedName>
</protein>
<dbReference type="RefSeq" id="WP_004856930.1">
    <property type="nucleotide sequence ID" value="NZ_CACVBH010000007.1"/>
</dbReference>
<gene>
    <name evidence="2" type="ORF">NCTC12862_00054</name>
</gene>
<keyword evidence="1" id="KW-1133">Transmembrane helix</keyword>
<sequence length="111" mass="12558">MLRPLIKLIAFIFVTLTIIISVIDSAYSVNTSHWTTTPFNKMLVNLLQTDIYTFNQSIRTTVPPFLSSICITLTALPAWSIFGALATIFCTLSYDKQKPFHKISYTKGKYS</sequence>
<evidence type="ECO:0000313" key="3">
    <source>
        <dbReference type="Proteomes" id="UP000254950"/>
    </source>
</evidence>
<keyword evidence="1" id="KW-0472">Membrane</keyword>
<dbReference type="AlphaFoldDB" id="A0A380ZCB1"/>
<reference evidence="2 3" key="1">
    <citation type="submission" date="2018-06" db="EMBL/GenBank/DDBJ databases">
        <authorList>
            <consortium name="Pathogen Informatics"/>
            <person name="Doyle S."/>
        </authorList>
    </citation>
    <scope>NUCLEOTIDE SEQUENCE [LARGE SCALE GENOMIC DNA]</scope>
    <source>
        <strain evidence="2 3">NCTC12862</strain>
    </source>
</reference>
<dbReference type="Proteomes" id="UP000254950">
    <property type="component" value="Unassembled WGS sequence"/>
</dbReference>
<accession>A0A380ZCB1</accession>
<dbReference type="STRING" id="33044.GCA_900005695_00761"/>
<dbReference type="OrthoDB" id="7926420at2"/>
<evidence type="ECO:0000313" key="2">
    <source>
        <dbReference type="EMBL" id="SUV44311.1"/>
    </source>
</evidence>
<keyword evidence="1" id="KW-0812">Transmembrane</keyword>
<evidence type="ECO:0000256" key="1">
    <source>
        <dbReference type="SAM" id="Phobius"/>
    </source>
</evidence>
<proteinExistence type="predicted"/>
<organism evidence="2 3">
    <name type="scientific">Bartonella doshiae</name>
    <dbReference type="NCBI Taxonomy" id="33044"/>
    <lineage>
        <taxon>Bacteria</taxon>
        <taxon>Pseudomonadati</taxon>
        <taxon>Pseudomonadota</taxon>
        <taxon>Alphaproteobacteria</taxon>
        <taxon>Hyphomicrobiales</taxon>
        <taxon>Bartonellaceae</taxon>
        <taxon>Bartonella</taxon>
    </lineage>
</organism>
<dbReference type="EMBL" id="UFTF01000001">
    <property type="protein sequence ID" value="SUV44311.1"/>
    <property type="molecule type" value="Genomic_DNA"/>
</dbReference>
<feature type="transmembrane region" description="Helical" evidence="1">
    <location>
        <begin position="65"/>
        <end position="92"/>
    </location>
</feature>